<reference evidence="4" key="1">
    <citation type="submission" date="2016-03" db="EMBL/GenBank/DDBJ databases">
        <authorList>
            <person name="Guldener U."/>
        </authorList>
    </citation>
    <scope>NUCLEOTIDE SEQUENCE [LARGE SCALE GENOMIC DNA]</scope>
    <source>
        <strain evidence="4">04CH-RAC-A.6.1</strain>
    </source>
</reference>
<keyword evidence="2" id="KW-0812">Transmembrane</keyword>
<evidence type="ECO:0000313" key="4">
    <source>
        <dbReference type="Proteomes" id="UP000178912"/>
    </source>
</evidence>
<organism evidence="3 4">
    <name type="scientific">Rhynchosporium agropyri</name>
    <dbReference type="NCBI Taxonomy" id="914238"/>
    <lineage>
        <taxon>Eukaryota</taxon>
        <taxon>Fungi</taxon>
        <taxon>Dikarya</taxon>
        <taxon>Ascomycota</taxon>
        <taxon>Pezizomycotina</taxon>
        <taxon>Leotiomycetes</taxon>
        <taxon>Helotiales</taxon>
        <taxon>Ploettnerulaceae</taxon>
        <taxon>Rhynchosporium</taxon>
    </lineage>
</organism>
<dbReference type="Proteomes" id="UP000178912">
    <property type="component" value="Unassembled WGS sequence"/>
</dbReference>
<dbReference type="OrthoDB" id="5413188at2759"/>
<evidence type="ECO:0000256" key="2">
    <source>
        <dbReference type="SAM" id="Phobius"/>
    </source>
</evidence>
<name>A0A1E1L9J2_9HELO</name>
<feature type="compositionally biased region" description="Low complexity" evidence="1">
    <location>
        <begin position="306"/>
        <end position="323"/>
    </location>
</feature>
<feature type="compositionally biased region" description="Polar residues" evidence="1">
    <location>
        <begin position="211"/>
        <end position="231"/>
    </location>
</feature>
<feature type="compositionally biased region" description="Polar residues" evidence="1">
    <location>
        <begin position="169"/>
        <end position="189"/>
    </location>
</feature>
<feature type="compositionally biased region" description="Polar residues" evidence="1">
    <location>
        <begin position="12"/>
        <end position="23"/>
    </location>
</feature>
<feature type="compositionally biased region" description="Polar residues" evidence="1">
    <location>
        <begin position="135"/>
        <end position="149"/>
    </location>
</feature>
<evidence type="ECO:0000313" key="3">
    <source>
        <dbReference type="EMBL" id="CZT07205.1"/>
    </source>
</evidence>
<feature type="region of interest" description="Disordered" evidence="1">
    <location>
        <begin position="293"/>
        <end position="358"/>
    </location>
</feature>
<feature type="transmembrane region" description="Helical" evidence="2">
    <location>
        <begin position="368"/>
        <end position="392"/>
    </location>
</feature>
<keyword evidence="2" id="KW-0472">Membrane</keyword>
<gene>
    <name evidence="3" type="ORF">RAG0_12736</name>
</gene>
<protein>
    <submittedName>
        <fullName evidence="3">Uncharacterized protein</fullName>
    </submittedName>
</protein>
<evidence type="ECO:0000256" key="1">
    <source>
        <dbReference type="SAM" id="MobiDB-lite"/>
    </source>
</evidence>
<keyword evidence="4" id="KW-1185">Reference proteome</keyword>
<keyword evidence="2" id="KW-1133">Transmembrane helix</keyword>
<proteinExistence type="predicted"/>
<feature type="region of interest" description="Disordered" evidence="1">
    <location>
        <begin position="87"/>
        <end position="231"/>
    </location>
</feature>
<feature type="region of interest" description="Disordered" evidence="1">
    <location>
        <begin position="1"/>
        <end position="23"/>
    </location>
</feature>
<feature type="compositionally biased region" description="Low complexity" evidence="1">
    <location>
        <begin position="111"/>
        <end position="122"/>
    </location>
</feature>
<accession>A0A1E1L9J2</accession>
<dbReference type="EMBL" id="FJUX01000093">
    <property type="protein sequence ID" value="CZT07205.1"/>
    <property type="molecule type" value="Genomic_DNA"/>
</dbReference>
<sequence>MASPPPNNNPPSRTNSGHFSSNFPARITDMAQSSGVTRVRNDGTYTLIVSSHPSTNKFVNIESWVEIASQPSSSSLSSINDEIVTTGLRVQHNDPNTRRRRRAPGQPSYISLETRQTSTSSQEEYEESESESDRVMTSSNEHILPTTSHRQFDADGGESSSDDDDDENSTALGRRTNTGGDVFTPQPNAFSHPPSRAGAGPGVHGSYFPSHYQSTTNRNINTRQSYPPRVSRQNSGYNNALDHDAALRASLNTLLSIGAAAARGLPKRNQVGTNNTMTGNEPIGLRFVPESELMAPPPQNAAANTSRPLSPSTRARSSPSVSSQEAIEKGKRKAVATKPAGEKSRALKKKRMQQGSEEERLGLISPTLLTWVMSAGVVVLVSVVGFGAGYVIGREVGRGEVMTGLNGSSLAGGGDCGKEVARSSGSLRRFRWGVGGGRGVVA</sequence>
<dbReference type="AlphaFoldDB" id="A0A1E1L9J2"/>